<dbReference type="Gene3D" id="2.70.98.10">
    <property type="match status" value="1"/>
</dbReference>
<gene>
    <name evidence="4" type="ORF">F8C82_03365</name>
</gene>
<dbReference type="Proteomes" id="UP000484164">
    <property type="component" value="Unassembled WGS sequence"/>
</dbReference>
<dbReference type="GO" id="GO:0030246">
    <property type="term" value="F:carbohydrate binding"/>
    <property type="evidence" value="ECO:0007669"/>
    <property type="project" value="InterPro"/>
</dbReference>
<keyword evidence="3" id="KW-0106">Calcium</keyword>
<dbReference type="AlphaFoldDB" id="A0A6L3ZIQ7"/>
<comment type="caution">
    <text evidence="4">The sequence shown here is derived from an EMBL/GenBank/DDBJ whole genome shotgun (WGS) entry which is preliminary data.</text>
</comment>
<dbReference type="InterPro" id="IPR008183">
    <property type="entry name" value="Aldose_1/G6P_1-epimerase"/>
</dbReference>
<dbReference type="PANTHER" id="PTHR10091:SF0">
    <property type="entry name" value="GALACTOSE MUTAROTASE"/>
    <property type="match status" value="1"/>
</dbReference>
<dbReference type="InterPro" id="IPR011013">
    <property type="entry name" value="Gal_mutarotase_sf_dom"/>
</dbReference>
<comment type="cofactor">
    <cofactor evidence="1">
        <name>Ca(2+)</name>
        <dbReference type="ChEBI" id="CHEBI:29108"/>
    </cofactor>
</comment>
<dbReference type="GO" id="GO:0005737">
    <property type="term" value="C:cytoplasm"/>
    <property type="evidence" value="ECO:0007669"/>
    <property type="project" value="TreeGrafter"/>
</dbReference>
<dbReference type="EMBL" id="WBVQ01000001">
    <property type="protein sequence ID" value="KAB2817448.1"/>
    <property type="molecule type" value="Genomic_DNA"/>
</dbReference>
<dbReference type="GO" id="GO:0006006">
    <property type="term" value="P:glucose metabolic process"/>
    <property type="evidence" value="ECO:0007669"/>
    <property type="project" value="TreeGrafter"/>
</dbReference>
<dbReference type="GO" id="GO:0033499">
    <property type="term" value="P:galactose catabolic process via UDP-galactose, Leloir pathway"/>
    <property type="evidence" value="ECO:0007669"/>
    <property type="project" value="TreeGrafter"/>
</dbReference>
<evidence type="ECO:0000256" key="3">
    <source>
        <dbReference type="ARBA" id="ARBA00022837"/>
    </source>
</evidence>
<proteinExistence type="predicted"/>
<evidence type="ECO:0000313" key="5">
    <source>
        <dbReference type="Proteomes" id="UP000484164"/>
    </source>
</evidence>
<protein>
    <recommendedName>
        <fullName evidence="6">Galactose mutarotase</fullName>
    </recommendedName>
</protein>
<dbReference type="SUPFAM" id="SSF74650">
    <property type="entry name" value="Galactose mutarotase-like"/>
    <property type="match status" value="1"/>
</dbReference>
<sequence length="332" mass="37318">MSVNAVAKPLGRSKADRQIKVVTLTRENATVELWSYGARIQSIQLVSGRKKWDIVKSPSDPRSKQSVAGASIGRVANRIRGGQFELKGKKYQLEQNEGVNHIHGGSNGLQFQNWQLAELRPDQAMARFYLNQTEDIDGYPGRMEVTCTYWLLDDGLRVEYRAQSSHDTLFAPTLHTYFNLSGDRSVAKHQLQIHTPFFQLLDADGLPKGRPKSMKGWNDLSKPTAISRIMTGPRKDTLDICFMSDGSGRDMERCTLTGPNGLELKVNSTMPSLQVYTSTDLKHDGLRPMSGIALEAQYPPDSVNRILLNRVALWAGEARREVIEYKWKTSDH</sequence>
<dbReference type="InterPro" id="IPR014718">
    <property type="entry name" value="GH-type_carb-bd"/>
</dbReference>
<evidence type="ECO:0000256" key="1">
    <source>
        <dbReference type="ARBA" id="ARBA00001913"/>
    </source>
</evidence>
<dbReference type="Pfam" id="PF01263">
    <property type="entry name" value="Aldose_epim"/>
    <property type="match status" value="1"/>
</dbReference>
<name>A0A6L3ZIQ7_9FLAO</name>
<organism evidence="4 5">
    <name type="scientific">Phaeocystidibacter marisrubri</name>
    <dbReference type="NCBI Taxonomy" id="1577780"/>
    <lineage>
        <taxon>Bacteria</taxon>
        <taxon>Pseudomonadati</taxon>
        <taxon>Bacteroidota</taxon>
        <taxon>Flavobacteriia</taxon>
        <taxon>Flavobacteriales</taxon>
        <taxon>Phaeocystidibacteraceae</taxon>
        <taxon>Phaeocystidibacter</taxon>
    </lineage>
</organism>
<evidence type="ECO:0000313" key="4">
    <source>
        <dbReference type="EMBL" id="KAB2817448.1"/>
    </source>
</evidence>
<dbReference type="RefSeq" id="WP_151692019.1">
    <property type="nucleotide sequence ID" value="NZ_BMGX01000002.1"/>
</dbReference>
<evidence type="ECO:0000256" key="2">
    <source>
        <dbReference type="ARBA" id="ARBA00011245"/>
    </source>
</evidence>
<accession>A0A6L3ZIQ7</accession>
<evidence type="ECO:0008006" key="6">
    <source>
        <dbReference type="Google" id="ProtNLM"/>
    </source>
</evidence>
<keyword evidence="5" id="KW-1185">Reference proteome</keyword>
<dbReference type="PANTHER" id="PTHR10091">
    <property type="entry name" value="ALDOSE-1-EPIMERASE"/>
    <property type="match status" value="1"/>
</dbReference>
<dbReference type="GO" id="GO:0004034">
    <property type="term" value="F:aldose 1-epimerase activity"/>
    <property type="evidence" value="ECO:0007669"/>
    <property type="project" value="TreeGrafter"/>
</dbReference>
<dbReference type="OrthoDB" id="9779408at2"/>
<comment type="subunit">
    <text evidence="2">Monomer.</text>
</comment>
<reference evidence="4 5" key="1">
    <citation type="submission" date="2019-10" db="EMBL/GenBank/DDBJ databases">
        <title>Genome sequence of Phaeocystidibacter marisrubri JCM30614 (type strain).</title>
        <authorList>
            <person name="Bowman J.P."/>
        </authorList>
    </citation>
    <scope>NUCLEOTIDE SEQUENCE [LARGE SCALE GENOMIC DNA]</scope>
    <source>
        <strain evidence="4 5">JCM 30614</strain>
    </source>
</reference>